<organism evidence="5 6">
    <name type="scientific">Marinomonas arctica</name>
    <dbReference type="NCBI Taxonomy" id="383750"/>
    <lineage>
        <taxon>Bacteria</taxon>
        <taxon>Pseudomonadati</taxon>
        <taxon>Pseudomonadota</taxon>
        <taxon>Gammaproteobacteria</taxon>
        <taxon>Oceanospirillales</taxon>
        <taxon>Oceanospirillaceae</taxon>
        <taxon>Marinomonas</taxon>
    </lineage>
</organism>
<dbReference type="Pfam" id="PF01370">
    <property type="entry name" value="Epimerase"/>
    <property type="match status" value="1"/>
</dbReference>
<dbReference type="RefSeq" id="WP_111607070.1">
    <property type="nucleotide sequence ID" value="NZ_BMLJ01000004.1"/>
</dbReference>
<dbReference type="OrthoDB" id="8770295at2"/>
<comment type="similarity">
    <text evidence="1">Belongs to the NAD(P)-dependent epimerase/dehydratase family.</text>
</comment>
<gene>
    <name evidence="5" type="ORF">IBG28_03415</name>
</gene>
<dbReference type="KEGG" id="mard:IBG28_03415"/>
<proteinExistence type="inferred from homology"/>
<evidence type="ECO:0000259" key="4">
    <source>
        <dbReference type="Pfam" id="PF01370"/>
    </source>
</evidence>
<dbReference type="PANTHER" id="PTHR43103:SF5">
    <property type="entry name" value="4-EPIMERASE, PUTATIVE (AFU_ORTHOLOGUE AFUA_7G00360)-RELATED"/>
    <property type="match status" value="1"/>
</dbReference>
<dbReference type="Gene3D" id="3.40.50.720">
    <property type="entry name" value="NAD(P)-binding Rossmann-like Domain"/>
    <property type="match status" value="1"/>
</dbReference>
<evidence type="ECO:0000313" key="5">
    <source>
        <dbReference type="EMBL" id="QNT06713.1"/>
    </source>
</evidence>
<dbReference type="InterPro" id="IPR001509">
    <property type="entry name" value="Epimerase_deHydtase"/>
</dbReference>
<dbReference type="AlphaFoldDB" id="A0A7H1J897"/>
<accession>A0A7H1J897</accession>
<dbReference type="CDD" id="cd08946">
    <property type="entry name" value="SDR_e"/>
    <property type="match status" value="1"/>
</dbReference>
<evidence type="ECO:0000256" key="3">
    <source>
        <dbReference type="ARBA" id="ARBA00023027"/>
    </source>
</evidence>
<protein>
    <submittedName>
        <fullName evidence="5">NAD(P)-dependent oxidoreductase</fullName>
    </submittedName>
</protein>
<feature type="domain" description="NAD-dependent epimerase/dehydratase" evidence="4">
    <location>
        <begin position="4"/>
        <end position="162"/>
    </location>
</feature>
<reference evidence="5 6" key="1">
    <citation type="submission" date="2020-09" db="EMBL/GenBank/DDBJ databases">
        <title>Complete genome sequence of an Arctic sea ice bacterium Marinomonas arctica BSI20414.</title>
        <authorList>
            <person name="Liao L."/>
            <person name="Chen B."/>
        </authorList>
    </citation>
    <scope>NUCLEOTIDE SEQUENCE [LARGE SCALE GENOMIC DNA]</scope>
    <source>
        <strain evidence="5 6">BSI20414</strain>
    </source>
</reference>
<dbReference type="GO" id="GO:0016491">
    <property type="term" value="F:oxidoreductase activity"/>
    <property type="evidence" value="ECO:0007669"/>
    <property type="project" value="UniProtKB-KW"/>
</dbReference>
<dbReference type="PANTHER" id="PTHR43103">
    <property type="entry name" value="NUCLEOSIDE-DIPHOSPHATE-SUGAR EPIMERASE"/>
    <property type="match status" value="1"/>
</dbReference>
<keyword evidence="6" id="KW-1185">Reference proteome</keyword>
<keyword evidence="3" id="KW-0520">NAD</keyword>
<name>A0A7H1J897_9GAMM</name>
<dbReference type="Proteomes" id="UP000516370">
    <property type="component" value="Chromosome"/>
</dbReference>
<evidence type="ECO:0000256" key="1">
    <source>
        <dbReference type="ARBA" id="ARBA00007637"/>
    </source>
</evidence>
<keyword evidence="2" id="KW-0560">Oxidoreductase</keyword>
<evidence type="ECO:0000313" key="6">
    <source>
        <dbReference type="Proteomes" id="UP000516370"/>
    </source>
</evidence>
<dbReference type="EMBL" id="CP061081">
    <property type="protein sequence ID" value="QNT06713.1"/>
    <property type="molecule type" value="Genomic_DNA"/>
</dbReference>
<evidence type="ECO:0000256" key="2">
    <source>
        <dbReference type="ARBA" id="ARBA00023002"/>
    </source>
</evidence>
<dbReference type="SUPFAM" id="SSF51735">
    <property type="entry name" value="NAD(P)-binding Rossmann-fold domains"/>
    <property type="match status" value="1"/>
</dbReference>
<dbReference type="InterPro" id="IPR036291">
    <property type="entry name" value="NAD(P)-bd_dom_sf"/>
</dbReference>
<sequence length="265" mass="29381">MKRILLTGAAGTLGSAMRKALVGWVDELVLSDIVPITELNKGESFVKCDLGDFASVVALVKGCDGIIHLGGVSVEGSFENIMNGNLKGGYHIYEAARQQSVKRIVFASSNHLTGFHSREERLDDKSPMRPDSLYGVSKGFGELVAQYYFDKFGIESALIRIGSCLPKPVNRRMLATWLSERDLANLIKRVFVVNRLGCTMMYGASNNPWSWWDNSHANFIGWQPQDSSAEFEEEVLRNDPLLRSDDPVLLYQGGVFATAGHFEDK</sequence>